<protein>
    <recommendedName>
        <fullName evidence="4">DUF3150 domain-containing protein</fullName>
    </recommendedName>
</protein>
<feature type="compositionally biased region" description="Basic and acidic residues" evidence="1">
    <location>
        <begin position="335"/>
        <end position="346"/>
    </location>
</feature>
<dbReference type="RefSeq" id="WP_007042750.1">
    <property type="nucleotide sequence ID" value="NZ_AFWT01000045.1"/>
</dbReference>
<keyword evidence="3" id="KW-1185">Reference proteome</keyword>
<accession>G2E6X4</accession>
<feature type="region of interest" description="Disordered" evidence="1">
    <location>
        <begin position="281"/>
        <end position="346"/>
    </location>
</feature>
<dbReference type="EMBL" id="AFWT01000045">
    <property type="protein sequence ID" value="EGV28136.1"/>
    <property type="molecule type" value="Genomic_DNA"/>
</dbReference>
<dbReference type="Proteomes" id="UP000004200">
    <property type="component" value="Unassembled WGS sequence"/>
</dbReference>
<feature type="compositionally biased region" description="Acidic residues" evidence="1">
    <location>
        <begin position="282"/>
        <end position="295"/>
    </location>
</feature>
<name>G2E6X4_9GAMM</name>
<evidence type="ECO:0000256" key="1">
    <source>
        <dbReference type="SAM" id="MobiDB-lite"/>
    </source>
</evidence>
<dbReference type="eggNOG" id="COG1737">
    <property type="taxonomic scope" value="Bacteria"/>
</dbReference>
<sequence length="346" mass="38563">MHQTHTDTSPVITLTEAMTLISLSVAIWGGRKRLRPEDLGLGDQAIPSDELVHWGSKRICNPEALRVFHTLKGQAERACLKVGTRFLGGFLVPNDQVPGLSAELERFKVRFEQEVQSFLAGYDHEIADWIARHPHWERQLREAVEPAQRVAGRFAFRYRPLVIRPAEDHPGTLAEDAAEIGGSIFHEIAQIARDLEKSLVGQTQMSQRALGTLRRVRDKLAVLSFVDPRIPPVLEPLEDFLHRVPRSGPITGELFREGFGLWLLLSDEDRLARHGAGILAGEAEDSSADQEDTTTAEEGGTSELEVFAIPGPDPEVMPAPPLDRHLPEGMPVPPESHERLEEDCFF</sequence>
<evidence type="ECO:0000313" key="3">
    <source>
        <dbReference type="Proteomes" id="UP000004200"/>
    </source>
</evidence>
<reference evidence="2 3" key="1">
    <citation type="submission" date="2011-06" db="EMBL/GenBank/DDBJ databases">
        <title>The draft genome of Thiorhodococcus drewsii AZ1.</title>
        <authorList>
            <consortium name="US DOE Joint Genome Institute (JGI-PGF)"/>
            <person name="Lucas S."/>
            <person name="Han J."/>
            <person name="Lapidus A."/>
            <person name="Cheng J.-F."/>
            <person name="Goodwin L."/>
            <person name="Pitluck S."/>
            <person name="Peters L."/>
            <person name="Land M.L."/>
            <person name="Hauser L."/>
            <person name="Vogl K."/>
            <person name="Liu Z."/>
            <person name="Imhoff J."/>
            <person name="Thiel V."/>
            <person name="Frigaard N.-U."/>
            <person name="Bryant D.A."/>
            <person name="Woyke T.J."/>
        </authorList>
    </citation>
    <scope>NUCLEOTIDE SEQUENCE [LARGE SCALE GENOMIC DNA]</scope>
    <source>
        <strain evidence="2 3">AZ1</strain>
    </source>
</reference>
<dbReference type="AlphaFoldDB" id="G2E6X4"/>
<gene>
    <name evidence="2" type="ORF">ThidrDRAFT_4037</name>
</gene>
<proteinExistence type="predicted"/>
<dbReference type="OrthoDB" id="8900573at2"/>
<organism evidence="2 3">
    <name type="scientific">Thiorhodococcus drewsii AZ1</name>
    <dbReference type="NCBI Taxonomy" id="765913"/>
    <lineage>
        <taxon>Bacteria</taxon>
        <taxon>Pseudomonadati</taxon>
        <taxon>Pseudomonadota</taxon>
        <taxon>Gammaproteobacteria</taxon>
        <taxon>Chromatiales</taxon>
        <taxon>Chromatiaceae</taxon>
        <taxon>Thiorhodococcus</taxon>
    </lineage>
</organism>
<evidence type="ECO:0000313" key="2">
    <source>
        <dbReference type="EMBL" id="EGV28136.1"/>
    </source>
</evidence>
<evidence type="ECO:0008006" key="4">
    <source>
        <dbReference type="Google" id="ProtNLM"/>
    </source>
</evidence>
<comment type="caution">
    <text evidence="2">The sequence shown here is derived from an EMBL/GenBank/DDBJ whole genome shotgun (WGS) entry which is preliminary data.</text>
</comment>
<dbReference type="STRING" id="765913.ThidrDRAFT_4037"/>
<feature type="compositionally biased region" description="Pro residues" evidence="1">
    <location>
        <begin position="311"/>
        <end position="321"/>
    </location>
</feature>
<dbReference type="InterPro" id="IPR021496">
    <property type="entry name" value="DUF3150"/>
</dbReference>
<dbReference type="Pfam" id="PF11348">
    <property type="entry name" value="DUF3150"/>
    <property type="match status" value="1"/>
</dbReference>